<sequence length="135" mass="16401">MFRQLPGQHQPHRRLNLPRSNRRLLIIPREPRTLLRKLLENIVNKRVHNPHRLARDPDIRMNLLQNLKDVNLVRLHALLVPLLFLIGGPRPGLLRKLLPGLWFLLRRRSFNWLLFSRFLLCLWRHFLKNWVLVFE</sequence>
<keyword evidence="2" id="KW-1185">Reference proteome</keyword>
<dbReference type="EMBL" id="JBCNJP010000023">
    <property type="protein sequence ID" value="KAK9058624.1"/>
    <property type="molecule type" value="Genomic_DNA"/>
</dbReference>
<accession>A0AAP0CKU1</accession>
<comment type="caution">
    <text evidence="1">The sequence shown here is derived from an EMBL/GenBank/DDBJ whole genome shotgun (WGS) entry which is preliminary data.</text>
</comment>
<dbReference type="AlphaFoldDB" id="A0AAP0CKU1"/>
<evidence type="ECO:0000313" key="1">
    <source>
        <dbReference type="EMBL" id="KAK9058624.1"/>
    </source>
</evidence>
<reference evidence="1 2" key="1">
    <citation type="submission" date="2024-04" db="EMBL/GenBank/DDBJ databases">
        <title>The reference genome of an endangered Asteraceae, Deinandra increscens subsp. villosa, native to the Central Coast of California.</title>
        <authorList>
            <person name="Guilliams M."/>
            <person name="Hasenstab-Lehman K."/>
            <person name="Meyer R."/>
            <person name="Mcevoy S."/>
        </authorList>
    </citation>
    <scope>NUCLEOTIDE SEQUENCE [LARGE SCALE GENOMIC DNA]</scope>
    <source>
        <tissue evidence="1">Leaf</tissue>
    </source>
</reference>
<gene>
    <name evidence="1" type="ORF">SSX86_023466</name>
</gene>
<dbReference type="Proteomes" id="UP001408789">
    <property type="component" value="Unassembled WGS sequence"/>
</dbReference>
<evidence type="ECO:0000313" key="2">
    <source>
        <dbReference type="Proteomes" id="UP001408789"/>
    </source>
</evidence>
<proteinExistence type="predicted"/>
<name>A0AAP0CKU1_9ASTR</name>
<protein>
    <submittedName>
        <fullName evidence="1">Uncharacterized protein</fullName>
    </submittedName>
</protein>
<organism evidence="1 2">
    <name type="scientific">Deinandra increscens subsp. villosa</name>
    <dbReference type="NCBI Taxonomy" id="3103831"/>
    <lineage>
        <taxon>Eukaryota</taxon>
        <taxon>Viridiplantae</taxon>
        <taxon>Streptophyta</taxon>
        <taxon>Embryophyta</taxon>
        <taxon>Tracheophyta</taxon>
        <taxon>Spermatophyta</taxon>
        <taxon>Magnoliopsida</taxon>
        <taxon>eudicotyledons</taxon>
        <taxon>Gunneridae</taxon>
        <taxon>Pentapetalae</taxon>
        <taxon>asterids</taxon>
        <taxon>campanulids</taxon>
        <taxon>Asterales</taxon>
        <taxon>Asteraceae</taxon>
        <taxon>Asteroideae</taxon>
        <taxon>Heliantheae alliance</taxon>
        <taxon>Madieae</taxon>
        <taxon>Madiinae</taxon>
        <taxon>Deinandra</taxon>
    </lineage>
</organism>